<reference evidence="3" key="1">
    <citation type="journal article" date="2022" name="Microbiol. Resour. Announc.">
        <title>Draft Genome Sequence of a Methanogenic Archaeon from West Spitsbergen Permafrost.</title>
        <authorList>
            <person name="Trubitsyn V."/>
            <person name="Rivkina E."/>
            <person name="Shcherbakova V."/>
        </authorList>
    </citation>
    <scope>NUCLEOTIDE SEQUENCE [LARGE SCALE GENOMIC DNA]</scope>
    <source>
        <strain evidence="3">VT</strain>
    </source>
</reference>
<feature type="transmembrane region" description="Helical" evidence="1">
    <location>
        <begin position="35"/>
        <end position="58"/>
    </location>
</feature>
<keyword evidence="1" id="KW-0812">Transmembrane</keyword>
<name>A0A8T5UXP6_9EURY</name>
<keyword evidence="1" id="KW-1133">Transmembrane helix</keyword>
<comment type="caution">
    <text evidence="2">The sequence shown here is derived from an EMBL/GenBank/DDBJ whole genome shotgun (WGS) entry which is preliminary data.</text>
</comment>
<evidence type="ECO:0000313" key="2">
    <source>
        <dbReference type="EMBL" id="MBZ2166686.1"/>
    </source>
</evidence>
<protein>
    <recommendedName>
        <fullName evidence="4">DUF4405 domain-containing protein</fullName>
    </recommendedName>
</protein>
<dbReference type="EMBL" id="JAIOUQ010000014">
    <property type="protein sequence ID" value="MBZ2166686.1"/>
    <property type="molecule type" value="Genomic_DNA"/>
</dbReference>
<evidence type="ECO:0008006" key="4">
    <source>
        <dbReference type="Google" id="ProtNLM"/>
    </source>
</evidence>
<evidence type="ECO:0000313" key="3">
    <source>
        <dbReference type="Proteomes" id="UP000825933"/>
    </source>
</evidence>
<keyword evidence="3" id="KW-1185">Reference proteome</keyword>
<proteinExistence type="predicted"/>
<gene>
    <name evidence="2" type="ORF">K8N75_11625</name>
</gene>
<dbReference type="RefSeq" id="WP_223792232.1">
    <property type="nucleotide sequence ID" value="NZ_JAIOUQ010000014.1"/>
</dbReference>
<feature type="transmembrane region" description="Helical" evidence="1">
    <location>
        <begin position="78"/>
        <end position="97"/>
    </location>
</feature>
<dbReference type="Proteomes" id="UP000825933">
    <property type="component" value="Unassembled WGS sequence"/>
</dbReference>
<feature type="transmembrane region" description="Helical" evidence="1">
    <location>
        <begin position="6"/>
        <end position="23"/>
    </location>
</feature>
<accession>A0A8T5UXP6</accession>
<evidence type="ECO:0000256" key="1">
    <source>
        <dbReference type="SAM" id="Phobius"/>
    </source>
</evidence>
<sequence length="105" mass="12230">MSNDIILIGTILVIAYISSYTLYRYGIMDKKVHNRIWNIIFLLIFIIAMGVGYLLTALTDLGITAIPNVNLIFWHNEFGIFFFFILFFHLQINWISLKKLILQTG</sequence>
<dbReference type="AlphaFoldDB" id="A0A8T5UXP6"/>
<keyword evidence="1" id="KW-0472">Membrane</keyword>
<organism evidence="2 3">
    <name type="scientific">Methanobacterium spitsbergense</name>
    <dbReference type="NCBI Taxonomy" id="2874285"/>
    <lineage>
        <taxon>Archaea</taxon>
        <taxon>Methanobacteriati</taxon>
        <taxon>Methanobacteriota</taxon>
        <taxon>Methanomada group</taxon>
        <taxon>Methanobacteria</taxon>
        <taxon>Methanobacteriales</taxon>
        <taxon>Methanobacteriaceae</taxon>
        <taxon>Methanobacterium</taxon>
    </lineage>
</organism>